<gene>
    <name evidence="2" type="ORF">SAMN05192551_10223</name>
</gene>
<dbReference type="PANTHER" id="PTHR46066:SF2">
    <property type="entry name" value="CHITINASE DOMAIN-CONTAINING PROTEIN 1"/>
    <property type="match status" value="1"/>
</dbReference>
<evidence type="ECO:0000313" key="3">
    <source>
        <dbReference type="Proteomes" id="UP000199287"/>
    </source>
</evidence>
<proteinExistence type="predicted"/>
<sequence>MEGWKKTAMKKWMKTTMLVLVALILVVTTVLSINLELNLRLRRWAQSLPLLGVYEIYEESPQVMYLGEKGVQIEPHTEELLNVNAESGKTYVNVFWLRDSLYTHHYDAAIGQTNLVGPDAFITIADTGEITVNGTLQETSIIPVHLEESTFLPYEDLKDLDIFDNLGLRRKEGTTSGHVIFMNDYLPYQTLSLESGQLVFENEEKMNVYRSRVLSLEPYLKWRTFREPARILEKSSGGKALVYETEGDYLTVVTEKGTLGVIRETENRLASMEPVQNAKLPEWQSPLEEPLMLVWEAVYSRNPNVDTLPEMPGVNVVSPTWYALTDEEGSVSSMASDPYIRWARENGFQIWALVSNEFDIDRTHEFLKSAEARKNFIDYMISEALTRGYEGINLDFENVYKADRDRLTHFVNEMAWEMRQHDLILSMDVTIMGGSDNWSKCYDHAYLGKIVDYLVIMTYDEHWASSPISGPVASYPWVRRGMEELTKVVDSERLVLGLPFYTRVWRERPSTERANRMVNRSTAIGMQAQANFIENNELTPIWDEEAKLYYASFIDEEDVVKIWIENAETLSIRANLVHDLELAGVAGWQRSFATEDIWPALRDVVFQRADE</sequence>
<name>A0A1I3BU46_9FIRM</name>
<dbReference type="Pfam" id="PF00704">
    <property type="entry name" value="Glyco_hydro_18"/>
    <property type="match status" value="1"/>
</dbReference>
<organism evidence="2 3">
    <name type="scientific">Tindallia magadiensis</name>
    <dbReference type="NCBI Taxonomy" id="69895"/>
    <lineage>
        <taxon>Bacteria</taxon>
        <taxon>Bacillati</taxon>
        <taxon>Bacillota</taxon>
        <taxon>Clostridia</taxon>
        <taxon>Peptostreptococcales</taxon>
        <taxon>Tindalliaceae</taxon>
        <taxon>Tindallia</taxon>
    </lineage>
</organism>
<dbReference type="InterPro" id="IPR011583">
    <property type="entry name" value="Chitinase_II/V-like_cat"/>
</dbReference>
<accession>A0A1I3BU46</accession>
<dbReference type="PROSITE" id="PS51910">
    <property type="entry name" value="GH18_2"/>
    <property type="match status" value="1"/>
</dbReference>
<dbReference type="SMART" id="SM00636">
    <property type="entry name" value="Glyco_18"/>
    <property type="match status" value="1"/>
</dbReference>
<feature type="domain" description="GH18" evidence="1">
    <location>
        <begin position="289"/>
        <end position="608"/>
    </location>
</feature>
<dbReference type="PANTHER" id="PTHR46066">
    <property type="entry name" value="CHITINASE DOMAIN-CONTAINING PROTEIN 1 FAMILY MEMBER"/>
    <property type="match status" value="1"/>
</dbReference>
<evidence type="ECO:0000259" key="1">
    <source>
        <dbReference type="PROSITE" id="PS51910"/>
    </source>
</evidence>
<dbReference type="GO" id="GO:0008061">
    <property type="term" value="F:chitin binding"/>
    <property type="evidence" value="ECO:0007669"/>
    <property type="project" value="InterPro"/>
</dbReference>
<dbReference type="AlphaFoldDB" id="A0A1I3BU46"/>
<dbReference type="Gene3D" id="3.20.20.80">
    <property type="entry name" value="Glycosidases"/>
    <property type="match status" value="1"/>
</dbReference>
<dbReference type="Proteomes" id="UP000199287">
    <property type="component" value="Unassembled WGS sequence"/>
</dbReference>
<dbReference type="GO" id="GO:0005975">
    <property type="term" value="P:carbohydrate metabolic process"/>
    <property type="evidence" value="ECO:0007669"/>
    <property type="project" value="InterPro"/>
</dbReference>
<dbReference type="EMBL" id="FOQA01000002">
    <property type="protein sequence ID" value="SFH65606.1"/>
    <property type="molecule type" value="Genomic_DNA"/>
</dbReference>
<dbReference type="Gene3D" id="3.10.50.10">
    <property type="match status" value="1"/>
</dbReference>
<evidence type="ECO:0000313" key="2">
    <source>
        <dbReference type="EMBL" id="SFH65606.1"/>
    </source>
</evidence>
<dbReference type="SUPFAM" id="SSF51445">
    <property type="entry name" value="(Trans)glycosidases"/>
    <property type="match status" value="1"/>
</dbReference>
<reference evidence="3" key="1">
    <citation type="submission" date="2016-10" db="EMBL/GenBank/DDBJ databases">
        <authorList>
            <person name="Varghese N."/>
            <person name="Submissions S."/>
        </authorList>
    </citation>
    <scope>NUCLEOTIDE SEQUENCE [LARGE SCALE GENOMIC DNA]</scope>
    <source>
        <strain evidence="3">Z-7934</strain>
    </source>
</reference>
<dbReference type="InterPro" id="IPR001223">
    <property type="entry name" value="Glyco_hydro18_cat"/>
</dbReference>
<dbReference type="STRING" id="69895.SAMN05192551_10223"/>
<protein>
    <submittedName>
        <fullName evidence="2">Spore germination protein YaaH</fullName>
    </submittedName>
</protein>
<keyword evidence="3" id="KW-1185">Reference proteome</keyword>
<dbReference type="InterPro" id="IPR017853">
    <property type="entry name" value="GH"/>
</dbReference>
<dbReference type="InterPro" id="IPR029070">
    <property type="entry name" value="Chitinase_insertion_sf"/>
</dbReference>